<evidence type="ECO:0000256" key="3">
    <source>
        <dbReference type="ARBA" id="ARBA00023125"/>
    </source>
</evidence>
<dbReference type="InterPro" id="IPR009057">
    <property type="entry name" value="Homeodomain-like_sf"/>
</dbReference>
<keyword evidence="2" id="KW-0805">Transcription regulation</keyword>
<dbReference type="PANTHER" id="PTHR30055:SF234">
    <property type="entry name" value="HTH-TYPE TRANSCRIPTIONAL REGULATOR BETI"/>
    <property type="match status" value="1"/>
</dbReference>
<keyword evidence="1" id="KW-0678">Repressor</keyword>
<evidence type="ECO:0000313" key="8">
    <source>
        <dbReference type="Proteomes" id="UP001153050"/>
    </source>
</evidence>
<dbReference type="Gene3D" id="1.10.357.10">
    <property type="entry name" value="Tetracycline Repressor, domain 2"/>
    <property type="match status" value="1"/>
</dbReference>
<evidence type="ECO:0000256" key="4">
    <source>
        <dbReference type="ARBA" id="ARBA00023163"/>
    </source>
</evidence>
<reference evidence="7 8" key="1">
    <citation type="submission" date="2022-03" db="EMBL/GenBank/DDBJ databases">
        <authorList>
            <person name="Brunel B."/>
        </authorList>
    </citation>
    <scope>NUCLEOTIDE SEQUENCE [LARGE SCALE GENOMIC DNA]</scope>
    <source>
        <strain evidence="7">STM5069sample</strain>
    </source>
</reference>
<dbReference type="InterPro" id="IPR050109">
    <property type="entry name" value="HTH-type_TetR-like_transc_reg"/>
</dbReference>
<dbReference type="Pfam" id="PF13977">
    <property type="entry name" value="TetR_C_6"/>
    <property type="match status" value="1"/>
</dbReference>
<dbReference type="EMBL" id="CAKXZT010000121">
    <property type="protein sequence ID" value="CAH2400854.1"/>
    <property type="molecule type" value="Genomic_DNA"/>
</dbReference>
<evidence type="ECO:0000313" key="7">
    <source>
        <dbReference type="EMBL" id="CAH2400854.1"/>
    </source>
</evidence>
<feature type="domain" description="HTH tetR-type" evidence="6">
    <location>
        <begin position="7"/>
        <end position="67"/>
    </location>
</feature>
<evidence type="ECO:0000256" key="5">
    <source>
        <dbReference type="PROSITE-ProRule" id="PRU00335"/>
    </source>
</evidence>
<dbReference type="PRINTS" id="PR00455">
    <property type="entry name" value="HTHTETR"/>
</dbReference>
<dbReference type="InterPro" id="IPR001647">
    <property type="entry name" value="HTH_TetR"/>
</dbReference>
<dbReference type="Pfam" id="PF00440">
    <property type="entry name" value="TetR_N"/>
    <property type="match status" value="1"/>
</dbReference>
<sequence>MKTRIRDIRRKDMQQVAFDILAEEGFHGVTLAKVAERLGMSRGLVHHYFTGKDELLEAAVRFGNRLISEEIAASLRRCKTPQERLTTICNGNFDERMYIASRAQYWISYCAQATFSARFARLLNVQNSRMRSNLLHELRQLLPKVEAERAAEMIAMLMDGIWVRMAATKAEPTREAALAMLTSLVDRLLGSSSPPKVDRPERSKRQ</sequence>
<dbReference type="RefSeq" id="WP_254018486.1">
    <property type="nucleotide sequence ID" value="NZ_CAKXZT010000121.1"/>
</dbReference>
<dbReference type="PROSITE" id="PS50977">
    <property type="entry name" value="HTH_TETR_2"/>
    <property type="match status" value="1"/>
</dbReference>
<dbReference type="SUPFAM" id="SSF48498">
    <property type="entry name" value="Tetracyclin repressor-like, C-terminal domain"/>
    <property type="match status" value="1"/>
</dbReference>
<keyword evidence="3 5" id="KW-0238">DNA-binding</keyword>
<dbReference type="NCBIfam" id="NF001978">
    <property type="entry name" value="PRK00767.1"/>
    <property type="match status" value="1"/>
</dbReference>
<keyword evidence="4" id="KW-0804">Transcription</keyword>
<dbReference type="InterPro" id="IPR039538">
    <property type="entry name" value="BetI_C"/>
</dbReference>
<keyword evidence="8" id="KW-1185">Reference proteome</keyword>
<accession>A0ABM9DVV8</accession>
<evidence type="ECO:0000259" key="6">
    <source>
        <dbReference type="PROSITE" id="PS50977"/>
    </source>
</evidence>
<evidence type="ECO:0000256" key="1">
    <source>
        <dbReference type="ARBA" id="ARBA00022491"/>
    </source>
</evidence>
<dbReference type="PANTHER" id="PTHR30055">
    <property type="entry name" value="HTH-TYPE TRANSCRIPTIONAL REGULATOR RUTR"/>
    <property type="match status" value="1"/>
</dbReference>
<organism evidence="7 8">
    <name type="scientific">Mesorhizobium escarrei</name>
    <dbReference type="NCBI Taxonomy" id="666018"/>
    <lineage>
        <taxon>Bacteria</taxon>
        <taxon>Pseudomonadati</taxon>
        <taxon>Pseudomonadota</taxon>
        <taxon>Alphaproteobacteria</taxon>
        <taxon>Hyphomicrobiales</taxon>
        <taxon>Phyllobacteriaceae</taxon>
        <taxon>Mesorhizobium</taxon>
    </lineage>
</organism>
<dbReference type="SUPFAM" id="SSF46689">
    <property type="entry name" value="Homeodomain-like"/>
    <property type="match status" value="1"/>
</dbReference>
<protein>
    <submittedName>
        <fullName evidence="7">HTH-type transcriptional regulator BetI</fullName>
    </submittedName>
</protein>
<evidence type="ECO:0000256" key="2">
    <source>
        <dbReference type="ARBA" id="ARBA00023015"/>
    </source>
</evidence>
<name>A0ABM9DVV8_9HYPH</name>
<gene>
    <name evidence="7" type="ORF">MES5069_270092</name>
</gene>
<dbReference type="InterPro" id="IPR036271">
    <property type="entry name" value="Tet_transcr_reg_TetR-rel_C_sf"/>
</dbReference>
<feature type="DNA-binding region" description="H-T-H motif" evidence="5">
    <location>
        <begin position="30"/>
        <end position="49"/>
    </location>
</feature>
<dbReference type="Proteomes" id="UP001153050">
    <property type="component" value="Unassembled WGS sequence"/>
</dbReference>
<comment type="caution">
    <text evidence="7">The sequence shown here is derived from an EMBL/GenBank/DDBJ whole genome shotgun (WGS) entry which is preliminary data.</text>
</comment>
<proteinExistence type="predicted"/>